<evidence type="ECO:0000256" key="1">
    <source>
        <dbReference type="SAM" id="Phobius"/>
    </source>
</evidence>
<proteinExistence type="predicted"/>
<dbReference type="Proteomes" id="UP000571128">
    <property type="component" value="Unassembled WGS sequence"/>
</dbReference>
<protein>
    <submittedName>
        <fullName evidence="2">Uncharacterized protein</fullName>
    </submittedName>
</protein>
<evidence type="ECO:0000313" key="3">
    <source>
        <dbReference type="Proteomes" id="UP000571128"/>
    </source>
</evidence>
<keyword evidence="1" id="KW-0812">Transmembrane</keyword>
<comment type="caution">
    <text evidence="2">The sequence shown here is derived from an EMBL/GenBank/DDBJ whole genome shotgun (WGS) entry which is preliminary data.</text>
</comment>
<feature type="transmembrane region" description="Helical" evidence="1">
    <location>
        <begin position="34"/>
        <end position="57"/>
    </location>
</feature>
<feature type="transmembrane region" description="Helical" evidence="1">
    <location>
        <begin position="69"/>
        <end position="92"/>
    </location>
</feature>
<organism evidence="2 3">
    <name type="scientific">Listeria fleischmannii</name>
    <dbReference type="NCBI Taxonomy" id="1069827"/>
    <lineage>
        <taxon>Bacteria</taxon>
        <taxon>Bacillati</taxon>
        <taxon>Bacillota</taxon>
        <taxon>Bacilli</taxon>
        <taxon>Bacillales</taxon>
        <taxon>Listeriaceae</taxon>
        <taxon>Listeria</taxon>
    </lineage>
</organism>
<accession>A0A841YI13</accession>
<keyword evidence="1" id="KW-1133">Transmembrane helix</keyword>
<sequence>MIFFIVLCIISFILALLGDKYALYGTFNFPLTKAFYKIFFLSLIILILSTLISNLNLTSFSQYAYLNNLPYTETIVLSVSLYIIISSFFYYYKIKEQTKIRAIPEKHVYPKDYLQLLLTSYVHFKETLELKLNLLKAFSPIPIILLLLPNIQQVISSVFSIPDKLPALDTNFVSFIFICWYFYSLLMTYYSWRKNMRFILVIQETISLCDNPNLFQKKS</sequence>
<reference evidence="2 3" key="1">
    <citation type="submission" date="2020-03" db="EMBL/GenBank/DDBJ databases">
        <title>Soil Listeria distribution.</title>
        <authorList>
            <person name="Liao J."/>
            <person name="Wiedmann M."/>
        </authorList>
    </citation>
    <scope>NUCLEOTIDE SEQUENCE [LARGE SCALE GENOMIC DNA]</scope>
    <source>
        <strain evidence="2 3">FSL L7-1645</strain>
    </source>
</reference>
<name>A0A841YI13_9LIST</name>
<gene>
    <name evidence="2" type="ORF">HB844_13715</name>
</gene>
<keyword evidence="1" id="KW-0472">Membrane</keyword>
<evidence type="ECO:0000313" key="2">
    <source>
        <dbReference type="EMBL" id="MBC1399916.1"/>
    </source>
</evidence>
<dbReference type="EMBL" id="JAARPY010000020">
    <property type="protein sequence ID" value="MBC1399916.1"/>
    <property type="molecule type" value="Genomic_DNA"/>
</dbReference>
<dbReference type="AlphaFoldDB" id="A0A841YI13"/>
<feature type="transmembrane region" description="Helical" evidence="1">
    <location>
        <begin position="172"/>
        <end position="192"/>
    </location>
</feature>
<dbReference type="RefSeq" id="WP_185363538.1">
    <property type="nucleotide sequence ID" value="NZ_JAARPY010000020.1"/>
</dbReference>